<dbReference type="GO" id="GO:0005730">
    <property type="term" value="C:nucleolus"/>
    <property type="evidence" value="ECO:0007669"/>
    <property type="project" value="TreeGrafter"/>
</dbReference>
<name>A0AAD9JAW4_9ANNE</name>
<comment type="caution">
    <text evidence="5">The sequence shown here is derived from an EMBL/GenBank/DDBJ whole genome shotgun (WGS) entry which is preliminary data.</text>
</comment>
<dbReference type="EMBL" id="JAODUP010000475">
    <property type="protein sequence ID" value="KAK2148910.1"/>
    <property type="molecule type" value="Genomic_DNA"/>
</dbReference>
<dbReference type="SMART" id="SM00360">
    <property type="entry name" value="RRM"/>
    <property type="match status" value="1"/>
</dbReference>
<dbReference type="InterPro" id="IPR034228">
    <property type="entry name" value="Nop6_RRM"/>
</dbReference>
<evidence type="ECO:0000313" key="5">
    <source>
        <dbReference type="EMBL" id="KAK2148910.1"/>
    </source>
</evidence>
<dbReference type="PANTHER" id="PTHR23236:SF51">
    <property type="entry name" value="NUCLEOLAR PROTEIN 6"/>
    <property type="match status" value="1"/>
</dbReference>
<dbReference type="GO" id="GO:0019843">
    <property type="term" value="F:rRNA binding"/>
    <property type="evidence" value="ECO:0007669"/>
    <property type="project" value="TreeGrafter"/>
</dbReference>
<gene>
    <name evidence="5" type="ORF">LSH36_475g01013</name>
</gene>
<dbReference type="InterPro" id="IPR035979">
    <property type="entry name" value="RBD_domain_sf"/>
</dbReference>
<dbReference type="Pfam" id="PF00076">
    <property type="entry name" value="RRM_1"/>
    <property type="match status" value="1"/>
</dbReference>
<dbReference type="PROSITE" id="PS50102">
    <property type="entry name" value="RRM"/>
    <property type="match status" value="1"/>
</dbReference>
<feature type="region of interest" description="Disordered" evidence="3">
    <location>
        <begin position="1"/>
        <end position="45"/>
    </location>
</feature>
<feature type="compositionally biased region" description="Polar residues" evidence="3">
    <location>
        <begin position="36"/>
        <end position="45"/>
    </location>
</feature>
<dbReference type="PANTHER" id="PTHR23236">
    <property type="entry name" value="EUKARYOTIC TRANSLATION INITIATION FACTOR 4B/4H"/>
    <property type="match status" value="1"/>
</dbReference>
<sequence length="172" mass="19706">MVKFVPFPAESKTENVKLDTRSSSKSAANKKFAEKQISQQGENLQKTKGSKKNYYIVFVGNLPFSVTKEDIVEHFQHNGFVKDVRLLTKKDTGQSRGCAYVEFEDKITHMRALQMHHSELFGRKINVEFTSAGRKTNRRMAKLKEKNLKAARFRIKPGMTLQKTEDNCTSNT</sequence>
<dbReference type="SUPFAM" id="SSF54928">
    <property type="entry name" value="RNA-binding domain, RBD"/>
    <property type="match status" value="1"/>
</dbReference>
<proteinExistence type="predicted"/>
<evidence type="ECO:0000256" key="1">
    <source>
        <dbReference type="ARBA" id="ARBA00022884"/>
    </source>
</evidence>
<keyword evidence="1 2" id="KW-0694">RNA-binding</keyword>
<evidence type="ECO:0000256" key="3">
    <source>
        <dbReference type="SAM" id="MobiDB-lite"/>
    </source>
</evidence>
<dbReference type="CDD" id="cd12400">
    <property type="entry name" value="RRM_Nop6"/>
    <property type="match status" value="1"/>
</dbReference>
<evidence type="ECO:0000259" key="4">
    <source>
        <dbReference type="PROSITE" id="PS50102"/>
    </source>
</evidence>
<evidence type="ECO:0000256" key="2">
    <source>
        <dbReference type="PROSITE-ProRule" id="PRU00176"/>
    </source>
</evidence>
<protein>
    <recommendedName>
        <fullName evidence="4">RRM domain-containing protein</fullName>
    </recommendedName>
</protein>
<dbReference type="Gene3D" id="3.30.70.330">
    <property type="match status" value="1"/>
</dbReference>
<feature type="domain" description="RRM" evidence="4">
    <location>
        <begin position="55"/>
        <end position="132"/>
    </location>
</feature>
<feature type="compositionally biased region" description="Basic and acidic residues" evidence="3">
    <location>
        <begin position="11"/>
        <end position="22"/>
    </location>
</feature>
<evidence type="ECO:0000313" key="6">
    <source>
        <dbReference type="Proteomes" id="UP001208570"/>
    </source>
</evidence>
<dbReference type="GO" id="GO:0042274">
    <property type="term" value="P:ribosomal small subunit biogenesis"/>
    <property type="evidence" value="ECO:0007669"/>
    <property type="project" value="TreeGrafter"/>
</dbReference>
<reference evidence="5" key="1">
    <citation type="journal article" date="2023" name="Mol. Biol. Evol.">
        <title>Third-Generation Sequencing Reveals the Adaptive Role of the Epigenome in Three Deep-Sea Polychaetes.</title>
        <authorList>
            <person name="Perez M."/>
            <person name="Aroh O."/>
            <person name="Sun Y."/>
            <person name="Lan Y."/>
            <person name="Juniper S.K."/>
            <person name="Young C.R."/>
            <person name="Angers B."/>
            <person name="Qian P.Y."/>
        </authorList>
    </citation>
    <scope>NUCLEOTIDE SEQUENCE</scope>
    <source>
        <strain evidence="5">P08H-3</strain>
    </source>
</reference>
<keyword evidence="6" id="KW-1185">Reference proteome</keyword>
<organism evidence="5 6">
    <name type="scientific">Paralvinella palmiformis</name>
    <dbReference type="NCBI Taxonomy" id="53620"/>
    <lineage>
        <taxon>Eukaryota</taxon>
        <taxon>Metazoa</taxon>
        <taxon>Spiralia</taxon>
        <taxon>Lophotrochozoa</taxon>
        <taxon>Annelida</taxon>
        <taxon>Polychaeta</taxon>
        <taxon>Sedentaria</taxon>
        <taxon>Canalipalpata</taxon>
        <taxon>Terebellida</taxon>
        <taxon>Terebelliformia</taxon>
        <taxon>Alvinellidae</taxon>
        <taxon>Paralvinella</taxon>
    </lineage>
</organism>
<dbReference type="InterPro" id="IPR012677">
    <property type="entry name" value="Nucleotide-bd_a/b_plait_sf"/>
</dbReference>
<dbReference type="AlphaFoldDB" id="A0AAD9JAW4"/>
<accession>A0AAD9JAW4</accession>
<dbReference type="Proteomes" id="UP001208570">
    <property type="component" value="Unassembled WGS sequence"/>
</dbReference>
<dbReference type="InterPro" id="IPR000504">
    <property type="entry name" value="RRM_dom"/>
</dbReference>